<name>T0H2E1_9LEPT</name>
<accession>T0H2E1</accession>
<gene>
    <name evidence="1" type="ORF">LEP1GSC059_0502</name>
</gene>
<dbReference type="AlphaFoldDB" id="T0H2E1"/>
<organism evidence="1 2">
    <name type="scientific">Leptospira noguchii serovar Panama str. CZ214</name>
    <dbReference type="NCBI Taxonomy" id="1001595"/>
    <lineage>
        <taxon>Bacteria</taxon>
        <taxon>Pseudomonadati</taxon>
        <taxon>Spirochaetota</taxon>
        <taxon>Spirochaetia</taxon>
        <taxon>Leptospirales</taxon>
        <taxon>Leptospiraceae</taxon>
        <taxon>Leptospira</taxon>
    </lineage>
</organism>
<dbReference type="EMBL" id="AKWY02000004">
    <property type="protein sequence ID" value="EQA73556.1"/>
    <property type="molecule type" value="Genomic_DNA"/>
</dbReference>
<dbReference type="Proteomes" id="UP000015442">
    <property type="component" value="Unassembled WGS sequence"/>
</dbReference>
<evidence type="ECO:0000313" key="2">
    <source>
        <dbReference type="Proteomes" id="UP000015442"/>
    </source>
</evidence>
<evidence type="ECO:0000313" key="1">
    <source>
        <dbReference type="EMBL" id="EQA73556.1"/>
    </source>
</evidence>
<sequence>MASIEVKLAGWGRNLEIPAIITPNTEIVLSDASLNLI</sequence>
<proteinExistence type="predicted"/>
<reference evidence="1 2" key="1">
    <citation type="submission" date="2013-05" db="EMBL/GenBank/DDBJ databases">
        <authorList>
            <person name="Harkins D.M."/>
            <person name="Durkin A.S."/>
            <person name="Brinkac L.M."/>
            <person name="Haft D.H."/>
            <person name="Selengut J.D."/>
            <person name="Sanka R."/>
            <person name="DePew J."/>
            <person name="Purushe J."/>
            <person name="Hartskeerl R.A."/>
            <person name="Ahmed A."/>
            <person name="van der Linden H."/>
            <person name="Goris M.G.A."/>
            <person name="Vinetz J.M."/>
            <person name="Sutton G.G."/>
            <person name="Nierman W.C."/>
            <person name="Fouts D.E."/>
        </authorList>
    </citation>
    <scope>NUCLEOTIDE SEQUENCE [LARGE SCALE GENOMIC DNA]</scope>
    <source>
        <strain evidence="1 2">CZ214</strain>
    </source>
</reference>
<comment type="caution">
    <text evidence="1">The sequence shown here is derived from an EMBL/GenBank/DDBJ whole genome shotgun (WGS) entry which is preliminary data.</text>
</comment>
<protein>
    <submittedName>
        <fullName evidence="1">Uncharacterized protein</fullName>
    </submittedName>
</protein>